<feature type="domain" description="FIST" evidence="1">
    <location>
        <begin position="148"/>
        <end position="258"/>
    </location>
</feature>
<sequence>MALFARTLLSRSIPAIVSELSSIRDTVPSNPLLFTLSVSPHATSAEYSELVSCLTSLSEYSTGCLSSAIPAPDPAYNDLIACSIAVFDAKTATPFRSDIPGRQTTQVGRWHSFRKRGAIHSDADIQKGGELSSLNWEDIWAQGAEQKTLPTELQSLDPNNVSTVVFLSDNAPEGLSHALQRFPRAAKVGLLASSTPFVTGRPFTLFYGSAVHSSGAVGVCLTSAPAPHMSADFPGLQALTDPLQVTSAEGNLIHSLGGANPSRLLLSAIQKANSATKAELSRMKEDQYYLGVLRGKDSTGGIEQIYHIASGDPSRGSLALDSEAAPGEGAIVQLYHLPAHSRPDVLSRLLQSTAQSTDKHRTMVFAAASADTAFVTSAAATVEGNSDILVLPETFLTVSENGVLVDRLGGDNVTTAAQPWKCTVPGGSISLRWDAFPAAR</sequence>
<dbReference type="AlphaFoldDB" id="A0A8E2AVK1"/>
<dbReference type="InterPro" id="IPR013702">
    <property type="entry name" value="FIST_domain_N"/>
</dbReference>
<proteinExistence type="predicted"/>
<evidence type="ECO:0000313" key="2">
    <source>
        <dbReference type="EMBL" id="OCH91133.1"/>
    </source>
</evidence>
<dbReference type="Proteomes" id="UP000250043">
    <property type="component" value="Unassembled WGS sequence"/>
</dbReference>
<evidence type="ECO:0000313" key="3">
    <source>
        <dbReference type="Proteomes" id="UP000250043"/>
    </source>
</evidence>
<organism evidence="2 3">
    <name type="scientific">Obba rivulosa</name>
    <dbReference type="NCBI Taxonomy" id="1052685"/>
    <lineage>
        <taxon>Eukaryota</taxon>
        <taxon>Fungi</taxon>
        <taxon>Dikarya</taxon>
        <taxon>Basidiomycota</taxon>
        <taxon>Agaricomycotina</taxon>
        <taxon>Agaricomycetes</taxon>
        <taxon>Polyporales</taxon>
        <taxon>Gelatoporiaceae</taxon>
        <taxon>Obba</taxon>
    </lineage>
</organism>
<dbReference type="EMBL" id="KV722391">
    <property type="protein sequence ID" value="OCH91133.1"/>
    <property type="molecule type" value="Genomic_DNA"/>
</dbReference>
<accession>A0A8E2AVK1</accession>
<evidence type="ECO:0000259" key="1">
    <source>
        <dbReference type="Pfam" id="PF08495"/>
    </source>
</evidence>
<reference evidence="2 3" key="1">
    <citation type="submission" date="2016-07" db="EMBL/GenBank/DDBJ databases">
        <title>Draft genome of the white-rot fungus Obba rivulosa 3A-2.</title>
        <authorList>
            <consortium name="DOE Joint Genome Institute"/>
            <person name="Miettinen O."/>
            <person name="Riley R."/>
            <person name="Acob R."/>
            <person name="Barry K."/>
            <person name="Cullen D."/>
            <person name="De Vries R."/>
            <person name="Hainaut M."/>
            <person name="Hatakka A."/>
            <person name="Henrissat B."/>
            <person name="Hilden K."/>
            <person name="Kuo R."/>
            <person name="Labutti K."/>
            <person name="Lipzen A."/>
            <person name="Makela M.R."/>
            <person name="Sandor L."/>
            <person name="Spatafora J.W."/>
            <person name="Grigoriev I.V."/>
            <person name="Hibbett D.S."/>
        </authorList>
    </citation>
    <scope>NUCLEOTIDE SEQUENCE [LARGE SCALE GENOMIC DNA]</scope>
    <source>
        <strain evidence="2 3">3A-2</strain>
    </source>
</reference>
<protein>
    <recommendedName>
        <fullName evidence="1">FIST domain-containing protein</fullName>
    </recommendedName>
</protein>
<keyword evidence="3" id="KW-1185">Reference proteome</keyword>
<dbReference type="Pfam" id="PF08495">
    <property type="entry name" value="FIST"/>
    <property type="match status" value="1"/>
</dbReference>
<name>A0A8E2AVK1_9APHY</name>
<dbReference type="OrthoDB" id="10251508at2759"/>
<gene>
    <name evidence="2" type="ORF">OBBRIDRAFT_792643</name>
</gene>